<name>A0A3A1U6H2_9MICO</name>
<proteinExistence type="inferred from homology"/>
<dbReference type="OrthoDB" id="9806579at2"/>
<dbReference type="EC" id="5.4.4.2" evidence="3"/>
<feature type="domain" description="Chorismate-utilising enzyme C-terminal" evidence="6">
    <location>
        <begin position="144"/>
        <end position="390"/>
    </location>
</feature>
<dbReference type="NCBIfam" id="TIGR00543">
    <property type="entry name" value="isochor_syn"/>
    <property type="match status" value="1"/>
</dbReference>
<evidence type="ECO:0000256" key="2">
    <source>
        <dbReference type="ARBA" id="ARBA00005297"/>
    </source>
</evidence>
<evidence type="ECO:0000313" key="7">
    <source>
        <dbReference type="EMBL" id="RIX29909.1"/>
    </source>
</evidence>
<dbReference type="InterPro" id="IPR005801">
    <property type="entry name" value="ADC_synthase"/>
</dbReference>
<evidence type="ECO:0000256" key="4">
    <source>
        <dbReference type="ARBA" id="ARBA00023235"/>
    </source>
</evidence>
<reference evidence="8" key="1">
    <citation type="submission" date="2018-09" db="EMBL/GenBank/DDBJ databases">
        <authorList>
            <person name="Kim I."/>
        </authorList>
    </citation>
    <scope>NUCLEOTIDE SEQUENCE [LARGE SCALE GENOMIC DNA]</scope>
    <source>
        <strain evidence="8">DD4a</strain>
    </source>
</reference>
<dbReference type="EMBL" id="QXTG01000001">
    <property type="protein sequence ID" value="RIX29909.1"/>
    <property type="molecule type" value="Genomic_DNA"/>
</dbReference>
<comment type="similarity">
    <text evidence="2">Belongs to the isochorismate synthase family.</text>
</comment>
<keyword evidence="8" id="KW-1185">Reference proteome</keyword>
<comment type="caution">
    <text evidence="7">The sequence shown here is derived from an EMBL/GenBank/DDBJ whole genome shotgun (WGS) entry which is preliminary data.</text>
</comment>
<dbReference type="Pfam" id="PF00425">
    <property type="entry name" value="Chorismate_bind"/>
    <property type="match status" value="1"/>
</dbReference>
<dbReference type="SUPFAM" id="SSF56322">
    <property type="entry name" value="ADC synthase"/>
    <property type="match status" value="1"/>
</dbReference>
<dbReference type="Proteomes" id="UP000265742">
    <property type="component" value="Unassembled WGS sequence"/>
</dbReference>
<evidence type="ECO:0000313" key="8">
    <source>
        <dbReference type="Proteomes" id="UP000265742"/>
    </source>
</evidence>
<keyword evidence="4 7" id="KW-0413">Isomerase</keyword>
<evidence type="ECO:0000256" key="3">
    <source>
        <dbReference type="ARBA" id="ARBA00012824"/>
    </source>
</evidence>
<gene>
    <name evidence="7" type="ORF">D1781_00020</name>
</gene>
<evidence type="ECO:0000259" key="6">
    <source>
        <dbReference type="Pfam" id="PF00425"/>
    </source>
</evidence>
<dbReference type="InterPro" id="IPR015890">
    <property type="entry name" value="Chorismate_C"/>
</dbReference>
<dbReference type="Gene3D" id="3.60.120.10">
    <property type="entry name" value="Anthranilate synthase"/>
    <property type="match status" value="1"/>
</dbReference>
<organism evidence="7 8">
    <name type="scientific">Amnibacterium setariae</name>
    <dbReference type="NCBI Taxonomy" id="2306585"/>
    <lineage>
        <taxon>Bacteria</taxon>
        <taxon>Bacillati</taxon>
        <taxon>Actinomycetota</taxon>
        <taxon>Actinomycetes</taxon>
        <taxon>Micrococcales</taxon>
        <taxon>Microbacteriaceae</taxon>
        <taxon>Amnibacterium</taxon>
    </lineage>
</organism>
<evidence type="ECO:0000256" key="5">
    <source>
        <dbReference type="ARBA" id="ARBA00041564"/>
    </source>
</evidence>
<dbReference type="AlphaFoldDB" id="A0A3A1U6H2"/>
<evidence type="ECO:0000256" key="1">
    <source>
        <dbReference type="ARBA" id="ARBA00000799"/>
    </source>
</evidence>
<comment type="catalytic activity">
    <reaction evidence="1">
        <text>chorismate = isochorismate</text>
        <dbReference type="Rhea" id="RHEA:18985"/>
        <dbReference type="ChEBI" id="CHEBI:29748"/>
        <dbReference type="ChEBI" id="CHEBI:29780"/>
        <dbReference type="EC" id="5.4.4.2"/>
    </reaction>
</comment>
<dbReference type="GO" id="GO:0008909">
    <property type="term" value="F:isochorismate synthase activity"/>
    <property type="evidence" value="ECO:0007669"/>
    <property type="project" value="UniProtKB-EC"/>
</dbReference>
<protein>
    <recommendedName>
        <fullName evidence="3">isochorismate synthase</fullName>
        <ecNumber evidence="3">5.4.4.2</ecNumber>
    </recommendedName>
    <alternativeName>
        <fullName evidence="5">Isochorismate mutase</fullName>
    </alternativeName>
</protein>
<dbReference type="InterPro" id="IPR004561">
    <property type="entry name" value="IsoChor_synthase"/>
</dbReference>
<accession>A0A3A1U6H2</accession>
<dbReference type="PANTHER" id="PTHR42839:SF2">
    <property type="entry name" value="ISOCHORISMATE SYNTHASE ENTC"/>
    <property type="match status" value="1"/>
</dbReference>
<sequence>MLQPGDAPFPVTIRRIASAAEELAAAGAQHGPPVAVWRRDDDVLTGFGTAARLVFAGPGRVLDAAAAWRRFVARAVVDSDAPDASPVAFGAFAFADRSAAQSVLLVPRVVVVQRGGAAHRIDLDEVGPVVPPTTVPPVAPFPPEAYERAVDEAVRRIRQGAFEKVVLARHVVLDTPDLDLDAALRLLEDRYRGAWVFAVDGVFGASPETLATVRGGAATSRVLAGTAPRDQDPTADDANRAALLESPKNRFEHALAVDSLLLTLGPATDDLDIGRPFALGLRNVWHLATDATARVRAGVGALDLVALLHPTAAVAGAPREAALAAIEALEPFDRRRYAGPVGWIDGRGDGEWAIALRSAEVEGPDRVRAFAGAGVVAGSDPHQELEETGWKLQPIREAVAPVRAG</sequence>
<dbReference type="PANTHER" id="PTHR42839">
    <property type="entry name" value="ISOCHORISMATE SYNTHASE ENTC"/>
    <property type="match status" value="1"/>
</dbReference>
<dbReference type="RefSeq" id="WP_119480273.1">
    <property type="nucleotide sequence ID" value="NZ_QXTG01000001.1"/>
</dbReference>